<comment type="caution">
    <text evidence="18">The sequence shown here is derived from an EMBL/GenBank/DDBJ whole genome shotgun (WGS) entry which is preliminary data.</text>
</comment>
<dbReference type="InterPro" id="IPR011607">
    <property type="entry name" value="MGS-like_dom"/>
</dbReference>
<dbReference type="GO" id="GO:0005737">
    <property type="term" value="C:cytoplasm"/>
    <property type="evidence" value="ECO:0007669"/>
    <property type="project" value="TreeGrafter"/>
</dbReference>
<comment type="similarity">
    <text evidence="2">Belongs to the CarB family.</text>
</comment>
<dbReference type="Gene3D" id="3.30.470.20">
    <property type="entry name" value="ATP-grasp fold, B domain"/>
    <property type="match status" value="1"/>
</dbReference>
<evidence type="ECO:0000256" key="1">
    <source>
        <dbReference type="ARBA" id="ARBA00005077"/>
    </source>
</evidence>
<keyword evidence="10" id="KW-0460">Magnesium</keyword>
<evidence type="ECO:0000256" key="15">
    <source>
        <dbReference type="PROSITE-ProRule" id="PRU00409"/>
    </source>
</evidence>
<evidence type="ECO:0000256" key="7">
    <source>
        <dbReference type="ARBA" id="ARBA00022737"/>
    </source>
</evidence>
<dbReference type="EMBL" id="JAAZON010000591">
    <property type="protein sequence ID" value="NMC64053.1"/>
    <property type="molecule type" value="Genomic_DNA"/>
</dbReference>
<dbReference type="PROSITE" id="PS51855">
    <property type="entry name" value="MGS"/>
    <property type="match status" value="1"/>
</dbReference>
<dbReference type="Gene3D" id="3.40.50.1380">
    <property type="entry name" value="Methylglyoxal synthase-like domain"/>
    <property type="match status" value="1"/>
</dbReference>
<dbReference type="PROSITE" id="PS00867">
    <property type="entry name" value="CPSASE_2"/>
    <property type="match status" value="1"/>
</dbReference>
<evidence type="ECO:0000256" key="11">
    <source>
        <dbReference type="ARBA" id="ARBA00022975"/>
    </source>
</evidence>
<feature type="domain" description="MGS-like" evidence="17">
    <location>
        <begin position="116"/>
        <end position="256"/>
    </location>
</feature>
<feature type="non-terminal residue" evidence="18">
    <location>
        <position position="1"/>
    </location>
</feature>
<dbReference type="GO" id="GO:0044205">
    <property type="term" value="P:'de novo' UMP biosynthetic process"/>
    <property type="evidence" value="ECO:0007669"/>
    <property type="project" value="UniProtKB-UniPathway"/>
</dbReference>
<dbReference type="GO" id="GO:0006541">
    <property type="term" value="P:glutamine metabolic process"/>
    <property type="evidence" value="ECO:0007669"/>
    <property type="project" value="TreeGrafter"/>
</dbReference>
<comment type="pathway">
    <text evidence="1">Amino-acid biosynthesis; L-arginine biosynthesis; carbamoyl phosphate from bicarbonate: step 1/1.</text>
</comment>
<dbReference type="PANTHER" id="PTHR11405:SF53">
    <property type="entry name" value="CARBAMOYL-PHOSPHATE SYNTHASE [AMMONIA], MITOCHONDRIAL"/>
    <property type="match status" value="1"/>
</dbReference>
<evidence type="ECO:0000313" key="18">
    <source>
        <dbReference type="EMBL" id="NMC64053.1"/>
    </source>
</evidence>
<keyword evidence="7" id="KW-0677">Repeat</keyword>
<evidence type="ECO:0000256" key="2">
    <source>
        <dbReference type="ARBA" id="ARBA00009799"/>
    </source>
</evidence>
<dbReference type="InterPro" id="IPR005483">
    <property type="entry name" value="CPSase_dom"/>
</dbReference>
<sequence length="270" mass="29561">NVVGLMNMQFAIYNDMVYVLEANPRASRTVPLVSKVCGLSMARLATEIILGKKISDLNLTKPRIKHFGVKNAVFPFAMLPEVDPLLGPEMRSTGEVLGLSDSFGMAYYKAQMGAKQYLPLKGSVLISVCESDRREGLKVARAFIKLGFKLFATRGTSQYLAEHGLESEMLLKLHEGSPNIVDSLQKGEIDLLINTPSGRLSAHDDSYLRKAAIKYRVPYIITLTAALAAAEGIEAARNGIGEIHSLQSYHYMNVKGERREGNGVQVAANC</sequence>
<organism evidence="18 19">
    <name type="scientific">SAR324 cluster bacterium</name>
    <dbReference type="NCBI Taxonomy" id="2024889"/>
    <lineage>
        <taxon>Bacteria</taxon>
        <taxon>Deltaproteobacteria</taxon>
        <taxon>SAR324 cluster</taxon>
    </lineage>
</organism>
<dbReference type="InterPro" id="IPR033937">
    <property type="entry name" value="MGS_CPS_CarB"/>
</dbReference>
<dbReference type="GO" id="GO:0006526">
    <property type="term" value="P:L-arginine biosynthetic process"/>
    <property type="evidence" value="ECO:0007669"/>
    <property type="project" value="UniProtKB-KW"/>
</dbReference>
<dbReference type="GO" id="GO:0005524">
    <property type="term" value="F:ATP binding"/>
    <property type="evidence" value="ECO:0007669"/>
    <property type="project" value="UniProtKB-UniRule"/>
</dbReference>
<evidence type="ECO:0000259" key="17">
    <source>
        <dbReference type="PROSITE" id="PS51855"/>
    </source>
</evidence>
<dbReference type="InterPro" id="IPR005479">
    <property type="entry name" value="CPAse_ATP-bd"/>
</dbReference>
<protein>
    <submittedName>
        <fullName evidence="18">Carbamoyl phosphate synthase large subunit</fullName>
    </submittedName>
</protein>
<accession>A0A7X9FUD6</accession>
<proteinExistence type="inferred from homology"/>
<reference evidence="18 19" key="1">
    <citation type="journal article" date="2020" name="Biotechnol. Biofuels">
        <title>New insights from the biogas microbiome by comprehensive genome-resolved metagenomics of nearly 1600 species originating from multiple anaerobic digesters.</title>
        <authorList>
            <person name="Campanaro S."/>
            <person name="Treu L."/>
            <person name="Rodriguez-R L.M."/>
            <person name="Kovalovszki A."/>
            <person name="Ziels R.M."/>
            <person name="Maus I."/>
            <person name="Zhu X."/>
            <person name="Kougias P.G."/>
            <person name="Basile A."/>
            <person name="Luo G."/>
            <person name="Schluter A."/>
            <person name="Konstantinidis K.T."/>
            <person name="Angelidaki I."/>
        </authorList>
    </citation>
    <scope>NUCLEOTIDE SEQUENCE [LARGE SCALE GENOMIC DNA]</scope>
    <source>
        <strain evidence="18">AS27yjCOA_65</strain>
    </source>
</reference>
<name>A0A7X9FUD6_9DELT</name>
<dbReference type="PRINTS" id="PR00098">
    <property type="entry name" value="CPSASE"/>
</dbReference>
<evidence type="ECO:0000256" key="12">
    <source>
        <dbReference type="ARBA" id="ARBA00023211"/>
    </source>
</evidence>
<evidence type="ECO:0000256" key="4">
    <source>
        <dbReference type="ARBA" id="ARBA00022598"/>
    </source>
</evidence>
<keyword evidence="4" id="KW-0436">Ligase</keyword>
<dbReference type="GO" id="GO:0004088">
    <property type="term" value="F:carbamoyl-phosphate synthase (glutamine-hydrolyzing) activity"/>
    <property type="evidence" value="ECO:0007669"/>
    <property type="project" value="UniProtKB-EC"/>
</dbReference>
<evidence type="ECO:0000259" key="16">
    <source>
        <dbReference type="PROSITE" id="PS50975"/>
    </source>
</evidence>
<keyword evidence="11" id="KW-0665">Pyrimidine biosynthesis</keyword>
<gene>
    <name evidence="18" type="ORF">GYA55_12895</name>
</gene>
<dbReference type="InterPro" id="IPR036914">
    <property type="entry name" value="MGS-like_dom_sf"/>
</dbReference>
<comment type="catalytic activity">
    <reaction evidence="14">
        <text>hydrogencarbonate + L-glutamine + 2 ATP + H2O = carbamoyl phosphate + L-glutamate + 2 ADP + phosphate + 2 H(+)</text>
        <dbReference type="Rhea" id="RHEA:18633"/>
        <dbReference type="ChEBI" id="CHEBI:15377"/>
        <dbReference type="ChEBI" id="CHEBI:15378"/>
        <dbReference type="ChEBI" id="CHEBI:17544"/>
        <dbReference type="ChEBI" id="CHEBI:29985"/>
        <dbReference type="ChEBI" id="CHEBI:30616"/>
        <dbReference type="ChEBI" id="CHEBI:43474"/>
        <dbReference type="ChEBI" id="CHEBI:58228"/>
        <dbReference type="ChEBI" id="CHEBI:58359"/>
        <dbReference type="ChEBI" id="CHEBI:456216"/>
        <dbReference type="EC" id="6.3.5.5"/>
    </reaction>
</comment>
<keyword evidence="6" id="KW-0479">Metal-binding</keyword>
<dbReference type="SUPFAM" id="SSF56059">
    <property type="entry name" value="Glutathione synthetase ATP-binding domain-like"/>
    <property type="match status" value="1"/>
</dbReference>
<dbReference type="FunFam" id="3.30.470.20:FF:000026">
    <property type="entry name" value="Carbamoyl-phosphate synthase large chain"/>
    <property type="match status" value="1"/>
</dbReference>
<keyword evidence="5" id="KW-0028">Amino-acid biosynthesis</keyword>
<dbReference type="PROSITE" id="PS50975">
    <property type="entry name" value="ATP_GRASP"/>
    <property type="match status" value="1"/>
</dbReference>
<evidence type="ECO:0000256" key="13">
    <source>
        <dbReference type="ARBA" id="ARBA00047359"/>
    </source>
</evidence>
<dbReference type="SMART" id="SM00851">
    <property type="entry name" value="MGS"/>
    <property type="match status" value="1"/>
</dbReference>
<dbReference type="Proteomes" id="UP000524246">
    <property type="component" value="Unassembled WGS sequence"/>
</dbReference>
<dbReference type="InterPro" id="IPR011761">
    <property type="entry name" value="ATP-grasp"/>
</dbReference>
<keyword evidence="3" id="KW-0055">Arginine biosynthesis</keyword>
<evidence type="ECO:0000256" key="9">
    <source>
        <dbReference type="ARBA" id="ARBA00022840"/>
    </source>
</evidence>
<evidence type="ECO:0000256" key="3">
    <source>
        <dbReference type="ARBA" id="ARBA00022571"/>
    </source>
</evidence>
<keyword evidence="8 15" id="KW-0547">Nucleotide-binding</keyword>
<evidence type="ECO:0000256" key="8">
    <source>
        <dbReference type="ARBA" id="ARBA00022741"/>
    </source>
</evidence>
<keyword evidence="9 15" id="KW-0067">ATP-binding</keyword>
<dbReference type="Pfam" id="PF02142">
    <property type="entry name" value="MGS"/>
    <property type="match status" value="1"/>
</dbReference>
<dbReference type="GO" id="GO:0004087">
    <property type="term" value="F:carbamoyl-phosphate synthase (ammonia) activity"/>
    <property type="evidence" value="ECO:0007669"/>
    <property type="project" value="UniProtKB-EC"/>
</dbReference>
<evidence type="ECO:0000256" key="10">
    <source>
        <dbReference type="ARBA" id="ARBA00022842"/>
    </source>
</evidence>
<evidence type="ECO:0000256" key="6">
    <source>
        <dbReference type="ARBA" id="ARBA00022723"/>
    </source>
</evidence>
<comment type="catalytic activity">
    <reaction evidence="13">
        <text>hydrogencarbonate + NH4(+) + 2 ATP = carbamoyl phosphate + 2 ADP + phosphate + 2 H(+)</text>
        <dbReference type="Rhea" id="RHEA:18029"/>
        <dbReference type="ChEBI" id="CHEBI:15378"/>
        <dbReference type="ChEBI" id="CHEBI:17544"/>
        <dbReference type="ChEBI" id="CHEBI:28938"/>
        <dbReference type="ChEBI" id="CHEBI:30616"/>
        <dbReference type="ChEBI" id="CHEBI:43474"/>
        <dbReference type="ChEBI" id="CHEBI:58228"/>
        <dbReference type="ChEBI" id="CHEBI:456216"/>
        <dbReference type="EC" id="6.3.4.16"/>
    </reaction>
</comment>
<feature type="domain" description="ATP-grasp" evidence="16">
    <location>
        <begin position="4"/>
        <end position="50"/>
    </location>
</feature>
<dbReference type="GO" id="GO:0046872">
    <property type="term" value="F:metal ion binding"/>
    <property type="evidence" value="ECO:0007669"/>
    <property type="project" value="UniProtKB-KW"/>
</dbReference>
<dbReference type="SUPFAM" id="SSF52335">
    <property type="entry name" value="Methylglyoxal synthase-like"/>
    <property type="match status" value="1"/>
</dbReference>
<dbReference type="CDD" id="cd01424">
    <property type="entry name" value="MGS_CPS_II"/>
    <property type="match status" value="1"/>
</dbReference>
<evidence type="ECO:0000313" key="19">
    <source>
        <dbReference type="Proteomes" id="UP000524246"/>
    </source>
</evidence>
<dbReference type="AlphaFoldDB" id="A0A7X9FUD6"/>
<evidence type="ECO:0000256" key="5">
    <source>
        <dbReference type="ARBA" id="ARBA00022605"/>
    </source>
</evidence>
<dbReference type="Pfam" id="PF02786">
    <property type="entry name" value="CPSase_L_D2"/>
    <property type="match status" value="1"/>
</dbReference>
<evidence type="ECO:0000256" key="14">
    <source>
        <dbReference type="ARBA" id="ARBA00048816"/>
    </source>
</evidence>
<dbReference type="UniPathway" id="UPA00070">
    <property type="reaction ID" value="UER00115"/>
</dbReference>
<keyword evidence="12" id="KW-0464">Manganese</keyword>
<dbReference type="PANTHER" id="PTHR11405">
    <property type="entry name" value="CARBAMOYLTRANSFERASE FAMILY MEMBER"/>
    <property type="match status" value="1"/>
</dbReference>